<feature type="compositionally biased region" description="Low complexity" evidence="1">
    <location>
        <begin position="100"/>
        <end position="121"/>
    </location>
</feature>
<gene>
    <name evidence="2" type="ORF">PENSOL_c011G08999</name>
</gene>
<name>A0A1V6R8N8_9EURO</name>
<evidence type="ECO:0000256" key="1">
    <source>
        <dbReference type="SAM" id="MobiDB-lite"/>
    </source>
</evidence>
<evidence type="ECO:0000313" key="3">
    <source>
        <dbReference type="Proteomes" id="UP000191612"/>
    </source>
</evidence>
<keyword evidence="3" id="KW-1185">Reference proteome</keyword>
<accession>A0A1V6R8N8</accession>
<protein>
    <submittedName>
        <fullName evidence="2">Uncharacterized protein</fullName>
    </submittedName>
</protein>
<dbReference type="Proteomes" id="UP000191612">
    <property type="component" value="Unassembled WGS sequence"/>
</dbReference>
<proteinExistence type="predicted"/>
<sequence>MAQEDPAETSRVRNWIAPRHCQLQCFAFTGKSVAAKPKTAGDILLAPSSQTITTKPTHTSFTLRLRLYLHRQRTLQILNQSSKIPQSTRTKRQIQLKMFSKSSNSSSKTTSSAASTHSTVSTATTLNSADASIKNHKWYSLGSKSSSSDSNNVAIDLQKKKLHNEALASYFSLR</sequence>
<reference evidence="3" key="1">
    <citation type="journal article" date="2017" name="Nat. Microbiol.">
        <title>Global analysis of biosynthetic gene clusters reveals vast potential of secondary metabolite production in Penicillium species.</title>
        <authorList>
            <person name="Nielsen J.C."/>
            <person name="Grijseels S."/>
            <person name="Prigent S."/>
            <person name="Ji B."/>
            <person name="Dainat J."/>
            <person name="Nielsen K.F."/>
            <person name="Frisvad J.C."/>
            <person name="Workman M."/>
            <person name="Nielsen J."/>
        </authorList>
    </citation>
    <scope>NUCLEOTIDE SEQUENCE [LARGE SCALE GENOMIC DNA]</scope>
    <source>
        <strain evidence="3">IBT 29525</strain>
    </source>
</reference>
<evidence type="ECO:0000313" key="2">
    <source>
        <dbReference type="EMBL" id="OQD97663.1"/>
    </source>
</evidence>
<dbReference type="AlphaFoldDB" id="A0A1V6R8N8"/>
<comment type="caution">
    <text evidence="2">The sequence shown here is derived from an EMBL/GenBank/DDBJ whole genome shotgun (WGS) entry which is preliminary data.</text>
</comment>
<organism evidence="2 3">
    <name type="scientific">Penicillium solitum</name>
    <dbReference type="NCBI Taxonomy" id="60172"/>
    <lineage>
        <taxon>Eukaryota</taxon>
        <taxon>Fungi</taxon>
        <taxon>Dikarya</taxon>
        <taxon>Ascomycota</taxon>
        <taxon>Pezizomycotina</taxon>
        <taxon>Eurotiomycetes</taxon>
        <taxon>Eurotiomycetidae</taxon>
        <taxon>Eurotiales</taxon>
        <taxon>Aspergillaceae</taxon>
        <taxon>Penicillium</taxon>
    </lineage>
</organism>
<dbReference type="EMBL" id="MDYO01000011">
    <property type="protein sequence ID" value="OQD97663.1"/>
    <property type="molecule type" value="Genomic_DNA"/>
</dbReference>
<feature type="region of interest" description="Disordered" evidence="1">
    <location>
        <begin position="99"/>
        <end position="121"/>
    </location>
</feature>